<feature type="domain" description="Multidrug resistance protein MdtA-like beta-barrel" evidence="5">
    <location>
        <begin position="353"/>
        <end position="410"/>
    </location>
</feature>
<accession>A0ABV4X481</accession>
<comment type="subcellular location">
    <subcellularLocation>
        <location evidence="1">Cell membrane</location>
    </subcellularLocation>
</comment>
<reference evidence="6 7" key="1">
    <citation type="submission" date="2024-09" db="EMBL/GenBank/DDBJ databases">
        <title>Floridaenema gen nov. (Aerosakkonemataceae, Aerosakkonematales ord. nov., Cyanobacteria) from benthic tropical and subtropical fresh waters, with the description of four new species.</title>
        <authorList>
            <person name="Moretto J.A."/>
            <person name="Berthold D.E."/>
            <person name="Lefler F.W."/>
            <person name="Huang I.-S."/>
            <person name="Laughinghouse H. IV."/>
        </authorList>
    </citation>
    <scope>NUCLEOTIDE SEQUENCE [LARGE SCALE GENOMIC DNA]</scope>
    <source>
        <strain evidence="6 7">BLCC-F46</strain>
    </source>
</reference>
<keyword evidence="3" id="KW-0175">Coiled coil</keyword>
<dbReference type="SUPFAM" id="SSF111369">
    <property type="entry name" value="HlyD-like secretion proteins"/>
    <property type="match status" value="3"/>
</dbReference>
<feature type="coiled-coil region" evidence="3">
    <location>
        <begin position="120"/>
        <end position="168"/>
    </location>
</feature>
<dbReference type="Gene3D" id="2.40.30.170">
    <property type="match status" value="1"/>
</dbReference>
<dbReference type="InterPro" id="IPR058648">
    <property type="entry name" value="HH_CzcB-like"/>
</dbReference>
<protein>
    <submittedName>
        <fullName evidence="6">Efflux RND transporter periplasmic adaptor subunit</fullName>
    </submittedName>
</protein>
<dbReference type="Gene3D" id="1.10.287.470">
    <property type="entry name" value="Helix hairpin bin"/>
    <property type="match status" value="2"/>
</dbReference>
<evidence type="ECO:0000259" key="5">
    <source>
        <dbReference type="Pfam" id="PF25944"/>
    </source>
</evidence>
<evidence type="ECO:0000313" key="7">
    <source>
        <dbReference type="Proteomes" id="UP001576774"/>
    </source>
</evidence>
<comment type="similarity">
    <text evidence="2">Belongs to the membrane fusion protein (MFP) (TC 8.A.1) family.</text>
</comment>
<evidence type="ECO:0000313" key="6">
    <source>
        <dbReference type="EMBL" id="MFB2877568.1"/>
    </source>
</evidence>
<dbReference type="NCBIfam" id="TIGR01730">
    <property type="entry name" value="RND_mfp"/>
    <property type="match status" value="1"/>
</dbReference>
<organism evidence="6 7">
    <name type="scientific">Floridaenema aerugineum BLCC-F46</name>
    <dbReference type="NCBI Taxonomy" id="3153654"/>
    <lineage>
        <taxon>Bacteria</taxon>
        <taxon>Bacillati</taxon>
        <taxon>Cyanobacteriota</taxon>
        <taxon>Cyanophyceae</taxon>
        <taxon>Oscillatoriophycideae</taxon>
        <taxon>Aerosakkonematales</taxon>
        <taxon>Aerosakkonemataceae</taxon>
        <taxon>Floridanema</taxon>
        <taxon>Floridanema aerugineum</taxon>
    </lineage>
</organism>
<dbReference type="InterPro" id="IPR058626">
    <property type="entry name" value="MdtA-like_b-barrel"/>
</dbReference>
<dbReference type="Pfam" id="PF25893">
    <property type="entry name" value="HH_CzcB"/>
    <property type="match status" value="1"/>
</dbReference>
<dbReference type="EMBL" id="JBHFNQ010000090">
    <property type="protein sequence ID" value="MFB2877568.1"/>
    <property type="molecule type" value="Genomic_DNA"/>
</dbReference>
<dbReference type="Gene3D" id="2.40.420.20">
    <property type="match status" value="1"/>
</dbReference>
<keyword evidence="7" id="KW-1185">Reference proteome</keyword>
<evidence type="ECO:0000256" key="2">
    <source>
        <dbReference type="ARBA" id="ARBA00009477"/>
    </source>
</evidence>
<evidence type="ECO:0000256" key="1">
    <source>
        <dbReference type="ARBA" id="ARBA00004236"/>
    </source>
</evidence>
<comment type="caution">
    <text evidence="6">The sequence shown here is derived from an EMBL/GenBank/DDBJ whole genome shotgun (WGS) entry which is preliminary data.</text>
</comment>
<dbReference type="RefSeq" id="WP_413270665.1">
    <property type="nucleotide sequence ID" value="NZ_JBHFNQ010000090.1"/>
</dbReference>
<dbReference type="Proteomes" id="UP001576774">
    <property type="component" value="Unassembled WGS sequence"/>
</dbReference>
<gene>
    <name evidence="6" type="ORF">ACE1CC_12005</name>
</gene>
<dbReference type="Gene3D" id="2.40.50.100">
    <property type="match status" value="2"/>
</dbReference>
<dbReference type="PANTHER" id="PTHR30469:SF39">
    <property type="entry name" value="SLL0180 PROTEIN"/>
    <property type="match status" value="1"/>
</dbReference>
<sequence>MTKLHIATTNRKKANISFPIQLIGTVLIVSLTSTACSQKKQPTASAEAPPPAIPVKLLKIEPTKVEDIDQYQGQLQAAQRVTLAPQTNGRIQQIYVTQGQSVNTNAPIMLLSPEKSQADVQGAQAQVQGQQSNLANAQAQVQAQQSNLANAQARVAAALADVARQEAQVQAALADIQAKKGQLQLAQVNYDRSRSLVNQGALPKQDLDQKAAQLNNAKAAVNVANQQLAAAQKSLASAQASVTSAQAGVSQAQANIKAAQAAVSQVQANIKAAQAAVSQAQAGVSQAQANVKSATTTLDYNKVVAPINGVVGNIPVKVGDYVNTGQTLTTIIQNNAFDLQIPVSVKRTPQLKIGLPVQIINPQNNQPAVTGSINFISPQIDQSTQTILVKARFPNIKDYLRDQLTVTARIVWNQTTGILIPTTSVTRIGNQPFAFVAQQSKNQQGQPQTIVEQKPVQLGSVQGSNYQVKEGLKAGESIAVSNILKLKNGTLITPEP</sequence>
<dbReference type="InterPro" id="IPR006143">
    <property type="entry name" value="RND_pump_MFP"/>
</dbReference>
<feature type="domain" description="CzcB-like alpha-helical hairpin" evidence="4">
    <location>
        <begin position="174"/>
        <end position="230"/>
    </location>
</feature>
<feature type="coiled-coil region" evidence="3">
    <location>
        <begin position="207"/>
        <end position="290"/>
    </location>
</feature>
<dbReference type="Pfam" id="PF25944">
    <property type="entry name" value="Beta-barrel_RND"/>
    <property type="match status" value="1"/>
</dbReference>
<evidence type="ECO:0000256" key="3">
    <source>
        <dbReference type="SAM" id="Coils"/>
    </source>
</evidence>
<proteinExistence type="inferred from homology"/>
<evidence type="ECO:0000259" key="4">
    <source>
        <dbReference type="Pfam" id="PF25893"/>
    </source>
</evidence>
<name>A0ABV4X481_9CYAN</name>
<dbReference type="PANTHER" id="PTHR30469">
    <property type="entry name" value="MULTIDRUG RESISTANCE PROTEIN MDTA"/>
    <property type="match status" value="1"/>
</dbReference>